<dbReference type="CDD" id="cd00167">
    <property type="entry name" value="SANT"/>
    <property type="match status" value="2"/>
</dbReference>
<comment type="caution">
    <text evidence="12">The sequence shown here is derived from an EMBL/GenBank/DDBJ whole genome shotgun (WGS) entry which is preliminary data.</text>
</comment>
<feature type="region of interest" description="Disordered" evidence="8">
    <location>
        <begin position="1"/>
        <end position="34"/>
    </location>
</feature>
<name>A0A4S8K036_MUSBA</name>
<dbReference type="InterPro" id="IPR017930">
    <property type="entry name" value="Myb_dom"/>
</dbReference>
<feature type="compositionally biased region" description="Low complexity" evidence="8">
    <location>
        <begin position="1"/>
        <end position="11"/>
    </location>
</feature>
<feature type="domain" description="HTH myb-type" evidence="11">
    <location>
        <begin position="220"/>
        <end position="276"/>
    </location>
</feature>
<dbReference type="AlphaFoldDB" id="A0A4S8K036"/>
<evidence type="ECO:0000259" key="10">
    <source>
        <dbReference type="PROSITE" id="PS51293"/>
    </source>
</evidence>
<dbReference type="GO" id="GO:0009739">
    <property type="term" value="P:response to gibberellin"/>
    <property type="evidence" value="ECO:0007669"/>
    <property type="project" value="UniProtKB-ARBA"/>
</dbReference>
<protein>
    <recommendedName>
        <fullName evidence="6">Transcription factor MYBS1</fullName>
    </recommendedName>
    <alternativeName>
        <fullName evidence="7">Myb-related protein S1</fullName>
    </alternativeName>
</protein>
<keyword evidence="13" id="KW-1185">Reference proteome</keyword>
<dbReference type="PROSITE" id="PS50090">
    <property type="entry name" value="MYB_LIKE"/>
    <property type="match status" value="2"/>
</dbReference>
<dbReference type="PROSITE" id="PS51294">
    <property type="entry name" value="HTH_MYB"/>
    <property type="match status" value="1"/>
</dbReference>
<keyword evidence="3" id="KW-0238">DNA-binding</keyword>
<evidence type="ECO:0000313" key="13">
    <source>
        <dbReference type="Proteomes" id="UP000317650"/>
    </source>
</evidence>
<feature type="domain" description="Myb-like" evidence="9">
    <location>
        <begin position="220"/>
        <end position="272"/>
    </location>
</feature>
<accession>A0A4S8K036</accession>
<dbReference type="STRING" id="52838.A0A4S8K036"/>
<reference evidence="12 13" key="1">
    <citation type="journal article" date="2019" name="Nat. Plants">
        <title>Genome sequencing of Musa balbisiana reveals subgenome evolution and function divergence in polyploid bananas.</title>
        <authorList>
            <person name="Yao X."/>
        </authorList>
    </citation>
    <scope>NUCLEOTIDE SEQUENCE [LARGE SCALE GENOMIC DNA]</scope>
    <source>
        <strain evidence="13">cv. DH-PKW</strain>
        <tissue evidence="12">Leaves</tissue>
    </source>
</reference>
<dbReference type="Pfam" id="PF00249">
    <property type="entry name" value="Myb_DNA-binding"/>
    <property type="match status" value="2"/>
</dbReference>
<comment type="subcellular location">
    <subcellularLocation>
        <location evidence="1">Nucleus</location>
    </subcellularLocation>
</comment>
<dbReference type="FunFam" id="1.10.10.60:FF:000154">
    <property type="entry name" value="Transcription factor SRM1"/>
    <property type="match status" value="1"/>
</dbReference>
<evidence type="ECO:0000259" key="11">
    <source>
        <dbReference type="PROSITE" id="PS51294"/>
    </source>
</evidence>
<keyword evidence="4" id="KW-0804">Transcription</keyword>
<dbReference type="Gene3D" id="1.10.10.60">
    <property type="entry name" value="Homeodomain-like"/>
    <property type="match status" value="2"/>
</dbReference>
<dbReference type="PANTHER" id="PTHR44042">
    <property type="entry name" value="DUPLICATED HOMEODOMAIN-LIKE SUPERFAMILY PROTEIN-RELATED"/>
    <property type="match status" value="1"/>
</dbReference>
<dbReference type="Proteomes" id="UP000317650">
    <property type="component" value="Chromosome 5"/>
</dbReference>
<dbReference type="InterPro" id="IPR017884">
    <property type="entry name" value="SANT_dom"/>
</dbReference>
<dbReference type="InterPro" id="IPR009057">
    <property type="entry name" value="Homeodomain-like_sf"/>
</dbReference>
<dbReference type="NCBIfam" id="TIGR01557">
    <property type="entry name" value="myb_SHAQKYF"/>
    <property type="match status" value="1"/>
</dbReference>
<gene>
    <name evidence="12" type="ORF">C4D60_Mb05t30650</name>
</gene>
<dbReference type="PANTHER" id="PTHR44042:SF41">
    <property type="entry name" value="DUPLICATED HOMEODOMAIN-LIKE SUPERFAMILY PROTEIN-RELATED"/>
    <property type="match status" value="1"/>
</dbReference>
<evidence type="ECO:0000256" key="1">
    <source>
        <dbReference type="ARBA" id="ARBA00004123"/>
    </source>
</evidence>
<dbReference type="InterPro" id="IPR006447">
    <property type="entry name" value="Myb_dom_plants"/>
</dbReference>
<dbReference type="FunFam" id="1.10.10.60:FF:000009">
    <property type="entry name" value="transcription factor MYB1R1"/>
    <property type="match status" value="1"/>
</dbReference>
<dbReference type="EMBL" id="PYDT01000003">
    <property type="protein sequence ID" value="THU68002.1"/>
    <property type="molecule type" value="Genomic_DNA"/>
</dbReference>
<dbReference type="SUPFAM" id="SSF46689">
    <property type="entry name" value="Homeodomain-like"/>
    <property type="match status" value="2"/>
</dbReference>
<evidence type="ECO:0000256" key="5">
    <source>
        <dbReference type="ARBA" id="ARBA00023242"/>
    </source>
</evidence>
<keyword evidence="2" id="KW-0805">Transcription regulation</keyword>
<evidence type="ECO:0000256" key="8">
    <source>
        <dbReference type="SAM" id="MobiDB-lite"/>
    </source>
</evidence>
<dbReference type="GO" id="GO:0005634">
    <property type="term" value="C:nucleus"/>
    <property type="evidence" value="ECO:0007669"/>
    <property type="project" value="UniProtKB-SubCell"/>
</dbReference>
<keyword evidence="5" id="KW-0539">Nucleus</keyword>
<evidence type="ECO:0000259" key="9">
    <source>
        <dbReference type="PROSITE" id="PS50090"/>
    </source>
</evidence>
<evidence type="ECO:0000256" key="7">
    <source>
        <dbReference type="ARBA" id="ARBA00076145"/>
    </source>
</evidence>
<feature type="region of interest" description="Disordered" evidence="8">
    <location>
        <begin position="290"/>
        <end position="343"/>
    </location>
</feature>
<dbReference type="GO" id="GO:0003677">
    <property type="term" value="F:DNA binding"/>
    <property type="evidence" value="ECO:0007669"/>
    <property type="project" value="UniProtKB-KW"/>
</dbReference>
<evidence type="ECO:0000256" key="6">
    <source>
        <dbReference type="ARBA" id="ARBA00068153"/>
    </source>
</evidence>
<feature type="domain" description="Myb-like" evidence="9">
    <location>
        <begin position="123"/>
        <end position="171"/>
    </location>
</feature>
<organism evidence="12 13">
    <name type="scientific">Musa balbisiana</name>
    <name type="common">Banana</name>
    <dbReference type="NCBI Taxonomy" id="52838"/>
    <lineage>
        <taxon>Eukaryota</taxon>
        <taxon>Viridiplantae</taxon>
        <taxon>Streptophyta</taxon>
        <taxon>Embryophyta</taxon>
        <taxon>Tracheophyta</taxon>
        <taxon>Spermatophyta</taxon>
        <taxon>Magnoliopsida</taxon>
        <taxon>Liliopsida</taxon>
        <taxon>Zingiberales</taxon>
        <taxon>Musaceae</taxon>
        <taxon>Musa</taxon>
    </lineage>
</organism>
<evidence type="ECO:0000313" key="12">
    <source>
        <dbReference type="EMBL" id="THU68002.1"/>
    </source>
</evidence>
<evidence type="ECO:0000256" key="4">
    <source>
        <dbReference type="ARBA" id="ARBA00023163"/>
    </source>
</evidence>
<sequence length="397" mass="44037">MSINTPSLPTLPLLPPPPAASLLPRSIQRPPRRGKEQKGLIFVSAFPAAAASASALGSRVFHARFLNPAQVPALSSEEEGQRPRELRTMTRSSMEVLPPTTPCYPGSSLFLGERRSRGWSGTGTWTPEENKRFEYALAKFDKETPDRWERVAASLPGKTPRDVESHYRDLLNDVKQIEAGRIPCPGYDSSSFSLDWESFEVLKQSYCVGGRRSGARASDQERKKGVPWTEDEHKRFLLGLRKYGKGDWRNISRNFVITRTPTQVASHAQKYFIRLNSGGKDKRRSSIHDITTANLPDNRPPSPSQPSSLTSQPCSAPAPIWSSPYSSIHDTNPPDEATGTFSSSAQVSQIMQPRYGVAAYGLKLEAHAPQSGTLRDPLVNDHNLLFRMQSSRHLPHG</sequence>
<dbReference type="InterPro" id="IPR001005">
    <property type="entry name" value="SANT/Myb"/>
</dbReference>
<dbReference type="PROSITE" id="PS51293">
    <property type="entry name" value="SANT"/>
    <property type="match status" value="1"/>
</dbReference>
<proteinExistence type="predicted"/>
<dbReference type="SMART" id="SM00717">
    <property type="entry name" value="SANT"/>
    <property type="match status" value="2"/>
</dbReference>
<evidence type="ECO:0000256" key="2">
    <source>
        <dbReference type="ARBA" id="ARBA00023015"/>
    </source>
</evidence>
<dbReference type="GO" id="GO:0009744">
    <property type="term" value="P:response to sucrose"/>
    <property type="evidence" value="ECO:0007669"/>
    <property type="project" value="UniProtKB-ARBA"/>
</dbReference>
<evidence type="ECO:0000256" key="3">
    <source>
        <dbReference type="ARBA" id="ARBA00023125"/>
    </source>
</evidence>
<feature type="domain" description="SANT" evidence="10">
    <location>
        <begin position="228"/>
        <end position="276"/>
    </location>
</feature>